<accession>A0AAW7YTN9</accession>
<proteinExistence type="predicted"/>
<protein>
    <submittedName>
        <fullName evidence="1">Uncharacterized protein</fullName>
    </submittedName>
</protein>
<dbReference type="EMBL" id="JAUOQO010001074">
    <property type="protein sequence ID" value="MDO6575689.1"/>
    <property type="molecule type" value="Genomic_DNA"/>
</dbReference>
<keyword evidence="2" id="KW-1185">Reference proteome</keyword>
<gene>
    <name evidence="1" type="ORF">Q4528_16405</name>
</gene>
<evidence type="ECO:0000313" key="2">
    <source>
        <dbReference type="Proteomes" id="UP001170310"/>
    </source>
</evidence>
<dbReference type="AlphaFoldDB" id="A0AAW7YTN9"/>
<reference evidence="1" key="1">
    <citation type="submission" date="2023-07" db="EMBL/GenBank/DDBJ databases">
        <title>Genome content predicts the carbon catabolic preferences of heterotrophic bacteria.</title>
        <authorList>
            <person name="Gralka M."/>
        </authorList>
    </citation>
    <scope>NUCLEOTIDE SEQUENCE</scope>
    <source>
        <strain evidence="1">E2R20</strain>
    </source>
</reference>
<organism evidence="1 2">
    <name type="scientific">Staphylococcus pasteuri_A</name>
    <dbReference type="NCBI Taxonomy" id="3062664"/>
    <lineage>
        <taxon>Bacteria</taxon>
        <taxon>Bacillati</taxon>
        <taxon>Bacillota</taxon>
        <taxon>Bacilli</taxon>
        <taxon>Bacillales</taxon>
        <taxon>Staphylococcaceae</taxon>
        <taxon>Staphylococcus</taxon>
    </lineage>
</organism>
<dbReference type="RefSeq" id="WP_303522870.1">
    <property type="nucleotide sequence ID" value="NZ_JAUOQO010001074.1"/>
</dbReference>
<comment type="caution">
    <text evidence="1">The sequence shown here is derived from an EMBL/GenBank/DDBJ whole genome shotgun (WGS) entry which is preliminary data.</text>
</comment>
<dbReference type="Proteomes" id="UP001170310">
    <property type="component" value="Unassembled WGS sequence"/>
</dbReference>
<feature type="non-terminal residue" evidence="1">
    <location>
        <position position="77"/>
    </location>
</feature>
<name>A0AAW7YTN9_9STAP</name>
<feature type="non-terminal residue" evidence="1">
    <location>
        <position position="1"/>
    </location>
</feature>
<sequence>QLYLPLDRDLSYTDDIRLNLKAPSMPRDTGTFVSWDCAGFRELAVSGLVRFGRNLLVPDAADGSAGPGQVEARFTVR</sequence>
<evidence type="ECO:0000313" key="1">
    <source>
        <dbReference type="EMBL" id="MDO6575689.1"/>
    </source>
</evidence>